<proteinExistence type="predicted"/>
<dbReference type="GO" id="GO:0006357">
    <property type="term" value="P:regulation of transcription by RNA polymerase II"/>
    <property type="evidence" value="ECO:0007669"/>
    <property type="project" value="TreeGrafter"/>
</dbReference>
<name>A0AAE1LE63_9NEOP</name>
<evidence type="ECO:0000259" key="8">
    <source>
        <dbReference type="PROSITE" id="PS00028"/>
    </source>
</evidence>
<evidence type="ECO:0000256" key="6">
    <source>
        <dbReference type="ARBA" id="ARBA00023163"/>
    </source>
</evidence>
<feature type="domain" description="C2H2-type" evidence="8">
    <location>
        <begin position="84"/>
        <end position="106"/>
    </location>
</feature>
<evidence type="ECO:0000256" key="2">
    <source>
        <dbReference type="ARBA" id="ARBA00022723"/>
    </source>
</evidence>
<accession>A0AAE1LE63</accession>
<keyword evidence="10" id="KW-1185">Reference proteome</keyword>
<dbReference type="PANTHER" id="PTHR46179:SF13">
    <property type="entry name" value="C2H2-TYPE DOMAIN-CONTAINING PROTEIN"/>
    <property type="match status" value="1"/>
</dbReference>
<dbReference type="GO" id="GO:0008270">
    <property type="term" value="F:zinc ion binding"/>
    <property type="evidence" value="ECO:0007669"/>
    <property type="project" value="UniProtKB-KW"/>
</dbReference>
<dbReference type="Proteomes" id="UP001219518">
    <property type="component" value="Unassembled WGS sequence"/>
</dbReference>
<keyword evidence="2" id="KW-0479">Metal-binding</keyword>
<organism evidence="9 10">
    <name type="scientific">Frankliniella fusca</name>
    <dbReference type="NCBI Taxonomy" id="407009"/>
    <lineage>
        <taxon>Eukaryota</taxon>
        <taxon>Metazoa</taxon>
        <taxon>Ecdysozoa</taxon>
        <taxon>Arthropoda</taxon>
        <taxon>Hexapoda</taxon>
        <taxon>Insecta</taxon>
        <taxon>Pterygota</taxon>
        <taxon>Neoptera</taxon>
        <taxon>Paraneoptera</taxon>
        <taxon>Thysanoptera</taxon>
        <taxon>Terebrantia</taxon>
        <taxon>Thripoidea</taxon>
        <taxon>Thripidae</taxon>
        <taxon>Frankliniella</taxon>
    </lineage>
</organism>
<keyword evidence="3" id="KW-0863">Zinc-finger</keyword>
<reference evidence="9" key="1">
    <citation type="submission" date="2021-07" db="EMBL/GenBank/DDBJ databases">
        <authorList>
            <person name="Catto M.A."/>
            <person name="Jacobson A."/>
            <person name="Kennedy G."/>
            <person name="Labadie P."/>
            <person name="Hunt B.G."/>
            <person name="Srinivasan R."/>
        </authorList>
    </citation>
    <scope>NUCLEOTIDE SEQUENCE</scope>
    <source>
        <strain evidence="9">PL_HMW_Pooled</strain>
        <tissue evidence="9">Head</tissue>
    </source>
</reference>
<dbReference type="GO" id="GO:0005634">
    <property type="term" value="C:nucleus"/>
    <property type="evidence" value="ECO:0007669"/>
    <property type="project" value="UniProtKB-SubCell"/>
</dbReference>
<keyword evidence="7" id="KW-0539">Nucleus</keyword>
<dbReference type="PROSITE" id="PS00028">
    <property type="entry name" value="ZINC_FINGER_C2H2_1"/>
    <property type="match status" value="2"/>
</dbReference>
<dbReference type="SMART" id="SM00355">
    <property type="entry name" value="ZnF_C2H2"/>
    <property type="match status" value="4"/>
</dbReference>
<dbReference type="PANTHER" id="PTHR46179">
    <property type="entry name" value="ZINC FINGER PROTEIN"/>
    <property type="match status" value="1"/>
</dbReference>
<dbReference type="EMBL" id="JAHWGI010000493">
    <property type="protein sequence ID" value="KAK3916160.1"/>
    <property type="molecule type" value="Genomic_DNA"/>
</dbReference>
<gene>
    <name evidence="9" type="ORF">KUF71_000800</name>
</gene>
<evidence type="ECO:0000256" key="5">
    <source>
        <dbReference type="ARBA" id="ARBA00023015"/>
    </source>
</evidence>
<dbReference type="AlphaFoldDB" id="A0AAE1LE63"/>
<keyword evidence="6" id="KW-0804">Transcription</keyword>
<evidence type="ECO:0000256" key="7">
    <source>
        <dbReference type="ARBA" id="ARBA00023242"/>
    </source>
</evidence>
<evidence type="ECO:0000256" key="3">
    <source>
        <dbReference type="ARBA" id="ARBA00022771"/>
    </source>
</evidence>
<feature type="domain" description="C2H2-type" evidence="8">
    <location>
        <begin position="115"/>
        <end position="138"/>
    </location>
</feature>
<evidence type="ECO:0000256" key="1">
    <source>
        <dbReference type="ARBA" id="ARBA00004123"/>
    </source>
</evidence>
<keyword evidence="5" id="KW-0805">Transcription regulation</keyword>
<protein>
    <submittedName>
        <fullName evidence="9">Transcription factor IIIA</fullName>
    </submittedName>
</protein>
<evidence type="ECO:0000256" key="4">
    <source>
        <dbReference type="ARBA" id="ARBA00022833"/>
    </source>
</evidence>
<reference evidence="9" key="2">
    <citation type="journal article" date="2023" name="BMC Genomics">
        <title>Pest status, molecular evolution, and epigenetic factors derived from the genome assembly of Frankliniella fusca, a thysanopteran phytovirus vector.</title>
        <authorList>
            <person name="Catto M.A."/>
            <person name="Labadie P.E."/>
            <person name="Jacobson A.L."/>
            <person name="Kennedy G.G."/>
            <person name="Srinivasan R."/>
            <person name="Hunt B.G."/>
        </authorList>
    </citation>
    <scope>NUCLEOTIDE SEQUENCE</scope>
    <source>
        <strain evidence="9">PL_HMW_Pooled</strain>
    </source>
</reference>
<dbReference type="InterPro" id="IPR051061">
    <property type="entry name" value="Zinc_finger_trans_reg"/>
</dbReference>
<evidence type="ECO:0000313" key="9">
    <source>
        <dbReference type="EMBL" id="KAK3916160.1"/>
    </source>
</evidence>
<comment type="subcellular location">
    <subcellularLocation>
        <location evidence="1">Nucleus</location>
    </subcellularLocation>
</comment>
<sequence>MESLQLKCRYCTASFSTLLLYLNHLPQHRHIISSSYPCGIQACKSILSNESCLRLHLIRQHGIFVKKSSFKSTPSSNSSGKYVCSVPHCSREMDTQKQLNSHLSDHLNHGIQVPCPHRGCGASYKKLNTFLNHLHKSHKPLLVEEDSVTYTCENNSSASLPSIEDHEFYPSLENDMHDIPDPIETSKRNLQVECLAQLFMKLEFQLLVPESTVNYIAKEIMVITQENYVTVEEDVRRHLQQQGVDLSAIDSVSKSVFRPFKTQFQSLRSSYLRKKFYKEMNFYAPPKLARAKGNSFYYYLSINDITLGLFKDKSDLHIQLDCPVNESEILRDFTDGFQFKNNIFFQQNPRSLKIIIYQDGFQVVCPIGPAKKLHKFIGIYISFGNMPDFLRTHPDNIFLLALLKQDDMDHKKVYGRIVEELKDLETNGIFVPGYGQIKGSLVFVAGDNLGSHSLGGFYESFGRTIYFCRYCYVDRPSFKREGGHNIDYPKRTPEEHHQCLQGRTLHEKKGVKFDSAFNELDNFHVANFGLVPCGAHDLAEGLCAADMALFIHYFVSKEWFTYEEYGTMIKSFPFSVKDNRDRPIEFLESYDGLKGGAMQIFNTIRLFPLIIKDYIKDKDEKVWKGFLLLTEIIEIIMAPAIRKSFLGYLDDIIMEYLDFRRECFPDVDLLPKHHYLSHYAYLIYLYGPLKKVWTLRHEMYQCYLRSGARDRCSVSAFSCSEFNPSMYSYEIQLALSEGGLPSQMEECASIKVKGTHYQKGNIVILSQAAYQSDIQMDRIVLLLFSGETVFFVVEVQKLQFIAHLRAYKLLGSHQKFICVNQESLLSYYAHHEYKLRDGNYIKLHHGLVA</sequence>
<dbReference type="InterPro" id="IPR013087">
    <property type="entry name" value="Znf_C2H2_type"/>
</dbReference>
<comment type="caution">
    <text evidence="9">The sequence shown here is derived from an EMBL/GenBank/DDBJ whole genome shotgun (WGS) entry which is preliminary data.</text>
</comment>
<keyword evidence="4" id="KW-0862">Zinc</keyword>
<evidence type="ECO:0000313" key="10">
    <source>
        <dbReference type="Proteomes" id="UP001219518"/>
    </source>
</evidence>